<dbReference type="InterPro" id="IPR058637">
    <property type="entry name" value="YknX-like_C"/>
</dbReference>
<keyword evidence="2 3" id="KW-0175">Coiled coil</keyword>
<dbReference type="GO" id="GO:0030313">
    <property type="term" value="C:cell envelope"/>
    <property type="evidence" value="ECO:0007669"/>
    <property type="project" value="UniProtKB-SubCell"/>
</dbReference>
<proteinExistence type="predicted"/>
<evidence type="ECO:0000256" key="3">
    <source>
        <dbReference type="SAM" id="Coils"/>
    </source>
</evidence>
<feature type="coiled-coil region" evidence="3">
    <location>
        <begin position="110"/>
        <end position="137"/>
    </location>
</feature>
<keyword evidence="6" id="KW-1185">Reference proteome</keyword>
<dbReference type="PANTHER" id="PTHR32347:SF29">
    <property type="entry name" value="UPF0194 MEMBRANE PROTEIN YBHG"/>
    <property type="match status" value="1"/>
</dbReference>
<organism evidence="5 6">
    <name type="scientific">Jannaschia faecimaris</name>
    <dbReference type="NCBI Taxonomy" id="1244108"/>
    <lineage>
        <taxon>Bacteria</taxon>
        <taxon>Pseudomonadati</taxon>
        <taxon>Pseudomonadota</taxon>
        <taxon>Alphaproteobacteria</taxon>
        <taxon>Rhodobacterales</taxon>
        <taxon>Roseobacteraceae</taxon>
        <taxon>Jannaschia</taxon>
    </lineage>
</organism>
<evidence type="ECO:0000256" key="2">
    <source>
        <dbReference type="ARBA" id="ARBA00023054"/>
    </source>
</evidence>
<dbReference type="RefSeq" id="WP_092647635.1">
    <property type="nucleotide sequence ID" value="NZ_FNPX01000021.1"/>
</dbReference>
<evidence type="ECO:0000256" key="1">
    <source>
        <dbReference type="ARBA" id="ARBA00004196"/>
    </source>
</evidence>
<reference evidence="6" key="1">
    <citation type="submission" date="2016-10" db="EMBL/GenBank/DDBJ databases">
        <authorList>
            <person name="Varghese N."/>
            <person name="Submissions S."/>
        </authorList>
    </citation>
    <scope>NUCLEOTIDE SEQUENCE [LARGE SCALE GENOMIC DNA]</scope>
    <source>
        <strain evidence="6">DSM 100420</strain>
    </source>
</reference>
<name>A0A1H3TYP6_9RHOB</name>
<dbReference type="Gene3D" id="2.40.50.100">
    <property type="match status" value="1"/>
</dbReference>
<feature type="domain" description="YknX-like C-terminal permuted SH3-like" evidence="4">
    <location>
        <begin position="332"/>
        <end position="396"/>
    </location>
</feature>
<evidence type="ECO:0000259" key="4">
    <source>
        <dbReference type="Pfam" id="PF25989"/>
    </source>
</evidence>
<protein>
    <submittedName>
        <fullName evidence="5">HlyD family secretion protein</fullName>
    </submittedName>
</protein>
<dbReference type="AlphaFoldDB" id="A0A1H3TYP6"/>
<dbReference type="InterPro" id="IPR050465">
    <property type="entry name" value="UPF0194_transport"/>
</dbReference>
<evidence type="ECO:0000313" key="5">
    <source>
        <dbReference type="EMBL" id="SDZ55364.1"/>
    </source>
</evidence>
<sequence length="402" mass="43212">MSPHAGTRLFWAIPMLLLAAGLAFAFWPRAVQVDLATVEYGPMVTTLSETGRTRIHDVFVVSAPVLGRINRIEIEEGAMVAGGVTVVAEIEPIDPAFLDIRTEAEARAAADAARSALALARSEEEQAKAELDFATSDVVRIRELAARGIVSVRADELAERAFRTAQAALTTARAAVEMRQDQLRAAEARLLGPSEAKATLGSCPCVPIRAPVDGTVLRVLHESAGVVAAGEPLLEIGDPRDLEIVIDFVSSEAVRIEPGQRVIIEGWGGPEALSGEVQRVEPFGFTKVSALGIEEQRVGVVIDITSPAETWTRLGHGFEVEARVVLWEASEVLKVPVTALFREEGAWAVFTIVEGRAQAVEVTVGERTDTEAQIILGLARGDVVVRFPDDRIEDGLRLTPLL</sequence>
<dbReference type="Gene3D" id="2.40.420.20">
    <property type="match status" value="1"/>
</dbReference>
<dbReference type="Proteomes" id="UP000198914">
    <property type="component" value="Unassembled WGS sequence"/>
</dbReference>
<dbReference type="Pfam" id="PF25989">
    <property type="entry name" value="YknX_C"/>
    <property type="match status" value="1"/>
</dbReference>
<gene>
    <name evidence="5" type="ORF">SAMN05444004_1217</name>
</gene>
<accession>A0A1H3TYP6</accession>
<dbReference type="EMBL" id="FNPX01000021">
    <property type="protein sequence ID" value="SDZ55364.1"/>
    <property type="molecule type" value="Genomic_DNA"/>
</dbReference>
<evidence type="ECO:0000313" key="6">
    <source>
        <dbReference type="Proteomes" id="UP000198914"/>
    </source>
</evidence>
<comment type="subcellular location">
    <subcellularLocation>
        <location evidence="1">Cell envelope</location>
    </subcellularLocation>
</comment>
<dbReference type="OrthoDB" id="9791520at2"/>
<dbReference type="PANTHER" id="PTHR32347">
    <property type="entry name" value="EFFLUX SYSTEM COMPONENT YKNX-RELATED"/>
    <property type="match status" value="1"/>
</dbReference>
<dbReference type="STRING" id="1244108.SAMN05444004_1217"/>